<dbReference type="Proteomes" id="UP000316714">
    <property type="component" value="Unassembled WGS sequence"/>
</dbReference>
<feature type="domain" description="TadE-like" evidence="2">
    <location>
        <begin position="12"/>
        <end position="54"/>
    </location>
</feature>
<dbReference type="InterPro" id="IPR012495">
    <property type="entry name" value="TadE-like_dom"/>
</dbReference>
<sequence length="140" mass="15482">MQSRARRRSRQGAAIVEFAFCAPVLFMIFFASLEFSRVNMIRQSVENAVYEGSRRGIVPGATADDCRQAAQWVLDTVFAVGAQIDVAPAVIDDDTDDVTVSVTVPLNSNSWVTPLFFENKSVSGSMTLRRERFSNPNTVD</sequence>
<dbReference type="Pfam" id="PF07811">
    <property type="entry name" value="TadE"/>
    <property type="match status" value="1"/>
</dbReference>
<dbReference type="OrthoDB" id="285451at2"/>
<dbReference type="AlphaFoldDB" id="A0A5C5VI68"/>
<gene>
    <name evidence="3" type="ORF">KOR34_23320</name>
</gene>
<protein>
    <submittedName>
        <fullName evidence="3">TadE-like protein</fullName>
    </submittedName>
</protein>
<comment type="caution">
    <text evidence="3">The sequence shown here is derived from an EMBL/GenBank/DDBJ whole genome shotgun (WGS) entry which is preliminary data.</text>
</comment>
<evidence type="ECO:0000313" key="3">
    <source>
        <dbReference type="EMBL" id="TWT37382.1"/>
    </source>
</evidence>
<dbReference type="RefSeq" id="WP_146564723.1">
    <property type="nucleotide sequence ID" value="NZ_SIHJ01000001.1"/>
</dbReference>
<keyword evidence="1" id="KW-0812">Transmembrane</keyword>
<evidence type="ECO:0000256" key="1">
    <source>
        <dbReference type="SAM" id="Phobius"/>
    </source>
</evidence>
<proteinExistence type="predicted"/>
<name>A0A5C5VI68_9BACT</name>
<evidence type="ECO:0000313" key="4">
    <source>
        <dbReference type="Proteomes" id="UP000316714"/>
    </source>
</evidence>
<evidence type="ECO:0000259" key="2">
    <source>
        <dbReference type="Pfam" id="PF07811"/>
    </source>
</evidence>
<keyword evidence="1" id="KW-0472">Membrane</keyword>
<keyword evidence="1" id="KW-1133">Transmembrane helix</keyword>
<accession>A0A5C5VI68</accession>
<feature type="transmembrane region" description="Helical" evidence="1">
    <location>
        <begin position="12"/>
        <end position="33"/>
    </location>
</feature>
<dbReference type="EMBL" id="SIHJ01000001">
    <property type="protein sequence ID" value="TWT37382.1"/>
    <property type="molecule type" value="Genomic_DNA"/>
</dbReference>
<reference evidence="3 4" key="1">
    <citation type="submission" date="2019-02" db="EMBL/GenBank/DDBJ databases">
        <title>Deep-cultivation of Planctomycetes and their phenomic and genomic characterization uncovers novel biology.</title>
        <authorList>
            <person name="Wiegand S."/>
            <person name="Jogler M."/>
            <person name="Boedeker C."/>
            <person name="Pinto D."/>
            <person name="Vollmers J."/>
            <person name="Rivas-Marin E."/>
            <person name="Kohn T."/>
            <person name="Peeters S.H."/>
            <person name="Heuer A."/>
            <person name="Rast P."/>
            <person name="Oberbeckmann S."/>
            <person name="Bunk B."/>
            <person name="Jeske O."/>
            <person name="Meyerdierks A."/>
            <person name="Storesund J.E."/>
            <person name="Kallscheuer N."/>
            <person name="Luecker S."/>
            <person name="Lage O.M."/>
            <person name="Pohl T."/>
            <person name="Merkel B.J."/>
            <person name="Hornburger P."/>
            <person name="Mueller R.-W."/>
            <person name="Bruemmer F."/>
            <person name="Labrenz M."/>
            <person name="Spormann A.M."/>
            <person name="Op Den Camp H."/>
            <person name="Overmann J."/>
            <person name="Amann R."/>
            <person name="Jetten M.S.M."/>
            <person name="Mascher T."/>
            <person name="Medema M.H."/>
            <person name="Devos D.P."/>
            <person name="Kaster A.-K."/>
            <person name="Ovreas L."/>
            <person name="Rohde M."/>
            <person name="Galperin M.Y."/>
            <person name="Jogler C."/>
        </authorList>
    </citation>
    <scope>NUCLEOTIDE SEQUENCE [LARGE SCALE GENOMIC DNA]</scope>
    <source>
        <strain evidence="3 4">KOR34</strain>
    </source>
</reference>
<keyword evidence="4" id="KW-1185">Reference proteome</keyword>
<organism evidence="3 4">
    <name type="scientific">Posidoniimonas corsicana</name>
    <dbReference type="NCBI Taxonomy" id="1938618"/>
    <lineage>
        <taxon>Bacteria</taxon>
        <taxon>Pseudomonadati</taxon>
        <taxon>Planctomycetota</taxon>
        <taxon>Planctomycetia</taxon>
        <taxon>Pirellulales</taxon>
        <taxon>Lacipirellulaceae</taxon>
        <taxon>Posidoniimonas</taxon>
    </lineage>
</organism>